<keyword evidence="2" id="KW-1185">Reference proteome</keyword>
<dbReference type="AlphaFoldDB" id="A0ABD1RTP1"/>
<comment type="caution">
    <text evidence="1">The sequence shown here is derived from an EMBL/GenBank/DDBJ whole genome shotgun (WGS) entry which is preliminary data.</text>
</comment>
<proteinExistence type="predicted"/>
<sequence length="119" mass="13724">MYKKWCGAKSCNTSKGHEPMRSHGYTMLRSQGCYPGDQEEIKDTIPTTLWPWLNFDIEYVREGLDDGSLVLMNPIMMDWDEFGKGLEYIVAKIQNEYNALLPVTLRSVRREVVLTSEVS</sequence>
<evidence type="ECO:0000313" key="1">
    <source>
        <dbReference type="EMBL" id="KAL2491780.1"/>
    </source>
</evidence>
<protein>
    <submittedName>
        <fullName evidence="1">Uncharacterized protein</fullName>
    </submittedName>
</protein>
<reference evidence="2" key="1">
    <citation type="submission" date="2024-07" db="EMBL/GenBank/DDBJ databases">
        <title>Two chromosome-level genome assemblies of Korean endemic species Abeliophyllum distichum and Forsythia ovata (Oleaceae).</title>
        <authorList>
            <person name="Jang H."/>
        </authorList>
    </citation>
    <scope>NUCLEOTIDE SEQUENCE [LARGE SCALE GENOMIC DNA]</scope>
</reference>
<accession>A0ABD1RTP1</accession>
<organism evidence="1 2">
    <name type="scientific">Abeliophyllum distichum</name>
    <dbReference type="NCBI Taxonomy" id="126358"/>
    <lineage>
        <taxon>Eukaryota</taxon>
        <taxon>Viridiplantae</taxon>
        <taxon>Streptophyta</taxon>
        <taxon>Embryophyta</taxon>
        <taxon>Tracheophyta</taxon>
        <taxon>Spermatophyta</taxon>
        <taxon>Magnoliopsida</taxon>
        <taxon>eudicotyledons</taxon>
        <taxon>Gunneridae</taxon>
        <taxon>Pentapetalae</taxon>
        <taxon>asterids</taxon>
        <taxon>lamiids</taxon>
        <taxon>Lamiales</taxon>
        <taxon>Oleaceae</taxon>
        <taxon>Forsythieae</taxon>
        <taxon>Abeliophyllum</taxon>
    </lineage>
</organism>
<name>A0ABD1RTP1_9LAMI</name>
<dbReference type="EMBL" id="JBFOLK010000008">
    <property type="protein sequence ID" value="KAL2491780.1"/>
    <property type="molecule type" value="Genomic_DNA"/>
</dbReference>
<evidence type="ECO:0000313" key="2">
    <source>
        <dbReference type="Proteomes" id="UP001604336"/>
    </source>
</evidence>
<gene>
    <name evidence="1" type="ORF">Adt_27408</name>
</gene>
<dbReference type="Proteomes" id="UP001604336">
    <property type="component" value="Unassembled WGS sequence"/>
</dbReference>